<dbReference type="SUPFAM" id="SSF52540">
    <property type="entry name" value="P-loop containing nucleoside triphosphate hydrolases"/>
    <property type="match status" value="1"/>
</dbReference>
<reference evidence="14 15" key="1">
    <citation type="submission" date="2021-07" db="EMBL/GenBank/DDBJ databases">
        <title>Paenibacillus radiodurans sp. nov., isolated from the southeastern edge of Tengger Desert.</title>
        <authorList>
            <person name="Zhang G."/>
        </authorList>
    </citation>
    <scope>NUCLEOTIDE SEQUENCE [LARGE SCALE GENOMIC DNA]</scope>
    <source>
        <strain evidence="14 15">DT7-4</strain>
    </source>
</reference>
<feature type="region of interest" description="Disordered" evidence="11">
    <location>
        <begin position="1"/>
        <end position="20"/>
    </location>
</feature>
<dbReference type="InterPro" id="IPR003439">
    <property type="entry name" value="ABC_transporter-like_ATP-bd"/>
</dbReference>
<feature type="transmembrane region" description="Helical" evidence="12">
    <location>
        <begin position="500"/>
        <end position="518"/>
    </location>
</feature>
<feature type="transmembrane region" description="Helical" evidence="12">
    <location>
        <begin position="597"/>
        <end position="613"/>
    </location>
</feature>
<dbReference type="EMBL" id="JAHZIJ010000001">
    <property type="protein sequence ID" value="MBW7473153.1"/>
    <property type="molecule type" value="Genomic_DNA"/>
</dbReference>
<dbReference type="Gene3D" id="3.40.50.300">
    <property type="entry name" value="P-loop containing nucleotide triphosphate hydrolases"/>
    <property type="match status" value="1"/>
</dbReference>
<dbReference type="GO" id="GO:0005524">
    <property type="term" value="F:ATP binding"/>
    <property type="evidence" value="ECO:0007669"/>
    <property type="project" value="UniProtKB-KW"/>
</dbReference>
<dbReference type="Pfam" id="PF02361">
    <property type="entry name" value="CbiQ"/>
    <property type="match status" value="1"/>
</dbReference>
<dbReference type="PANTHER" id="PTHR43553:SF1">
    <property type="entry name" value="ABC TRANSPORTER I FAMILY MEMBER 11, CHLOROPLASTIC"/>
    <property type="match status" value="1"/>
</dbReference>
<feature type="transmembrane region" description="Helical" evidence="12">
    <location>
        <begin position="463"/>
        <end position="480"/>
    </location>
</feature>
<evidence type="ECO:0000256" key="10">
    <source>
        <dbReference type="ARBA" id="ARBA00023136"/>
    </source>
</evidence>
<dbReference type="InterPro" id="IPR003339">
    <property type="entry name" value="ABC/ECF_trnsptr_transmembrane"/>
</dbReference>
<keyword evidence="8" id="KW-1278">Translocase</keyword>
<dbReference type="SMART" id="SM00382">
    <property type="entry name" value="AAA"/>
    <property type="match status" value="1"/>
</dbReference>
<keyword evidence="5 12" id="KW-0812">Transmembrane</keyword>
<feature type="transmembrane region" description="Helical" evidence="12">
    <location>
        <begin position="423"/>
        <end position="442"/>
    </location>
</feature>
<feature type="transmembrane region" description="Helical" evidence="12">
    <location>
        <begin position="376"/>
        <end position="403"/>
    </location>
</feature>
<dbReference type="CDD" id="cd16914">
    <property type="entry name" value="EcfT"/>
    <property type="match status" value="1"/>
</dbReference>
<keyword evidence="4" id="KW-1003">Cell membrane</keyword>
<accession>A0ABS7D1T9</accession>
<keyword evidence="6" id="KW-0547">Nucleotide-binding</keyword>
<evidence type="ECO:0000256" key="7">
    <source>
        <dbReference type="ARBA" id="ARBA00022840"/>
    </source>
</evidence>
<dbReference type="CDD" id="cd03225">
    <property type="entry name" value="ABC_cobalt_CbiO_domain1"/>
    <property type="match status" value="1"/>
</dbReference>
<evidence type="ECO:0000256" key="4">
    <source>
        <dbReference type="ARBA" id="ARBA00022475"/>
    </source>
</evidence>
<dbReference type="RefSeq" id="WP_219870408.1">
    <property type="nucleotide sequence ID" value="NZ_JAHZIJ010000001.1"/>
</dbReference>
<evidence type="ECO:0000256" key="6">
    <source>
        <dbReference type="ARBA" id="ARBA00022741"/>
    </source>
</evidence>
<dbReference type="PANTHER" id="PTHR43553">
    <property type="entry name" value="HEAVY METAL TRANSPORTER"/>
    <property type="match status" value="1"/>
</dbReference>
<evidence type="ECO:0000313" key="15">
    <source>
        <dbReference type="Proteomes" id="UP000812277"/>
    </source>
</evidence>
<dbReference type="InterPro" id="IPR027417">
    <property type="entry name" value="P-loop_NTPase"/>
</dbReference>
<evidence type="ECO:0000256" key="5">
    <source>
        <dbReference type="ARBA" id="ARBA00022692"/>
    </source>
</evidence>
<comment type="caution">
    <text evidence="14">The sequence shown here is derived from an EMBL/GenBank/DDBJ whole genome shotgun (WGS) entry which is preliminary data.</text>
</comment>
<comment type="similarity">
    <text evidence="2">Belongs to the ABC transporter superfamily.</text>
</comment>
<comment type="subcellular location">
    <subcellularLocation>
        <location evidence="1">Membrane</location>
        <topology evidence="1">Multi-pass membrane protein</topology>
    </subcellularLocation>
</comment>
<evidence type="ECO:0000256" key="8">
    <source>
        <dbReference type="ARBA" id="ARBA00022967"/>
    </source>
</evidence>
<keyword evidence="7 14" id="KW-0067">ATP-binding</keyword>
<feature type="domain" description="ABC transporter" evidence="13">
    <location>
        <begin position="25"/>
        <end position="267"/>
    </location>
</feature>
<gene>
    <name evidence="14" type="ORF">K0T92_00185</name>
</gene>
<keyword evidence="9 12" id="KW-1133">Transmembrane helix</keyword>
<evidence type="ECO:0000259" key="13">
    <source>
        <dbReference type="PROSITE" id="PS50893"/>
    </source>
</evidence>
<proteinExistence type="inferred from homology"/>
<evidence type="ECO:0000256" key="1">
    <source>
        <dbReference type="ARBA" id="ARBA00004141"/>
    </source>
</evidence>
<organism evidence="14 15">
    <name type="scientific">Paenibacillus oenotherae</name>
    <dbReference type="NCBI Taxonomy" id="1435645"/>
    <lineage>
        <taxon>Bacteria</taxon>
        <taxon>Bacillati</taxon>
        <taxon>Bacillota</taxon>
        <taxon>Bacilli</taxon>
        <taxon>Bacillales</taxon>
        <taxon>Paenibacillaceae</taxon>
        <taxon>Paenibacillus</taxon>
    </lineage>
</organism>
<keyword evidence="3" id="KW-0813">Transport</keyword>
<keyword evidence="10 12" id="KW-0472">Membrane</keyword>
<keyword evidence="15" id="KW-1185">Reference proteome</keyword>
<name>A0ABS7D1T9_9BACL</name>
<evidence type="ECO:0000256" key="3">
    <source>
        <dbReference type="ARBA" id="ARBA00022448"/>
    </source>
</evidence>
<evidence type="ECO:0000256" key="11">
    <source>
        <dbReference type="SAM" id="MobiDB-lite"/>
    </source>
</evidence>
<dbReference type="InterPro" id="IPR015856">
    <property type="entry name" value="ABC_transpr_CbiO/EcfA_su"/>
</dbReference>
<dbReference type="PROSITE" id="PS50893">
    <property type="entry name" value="ABC_TRANSPORTER_2"/>
    <property type="match status" value="1"/>
</dbReference>
<dbReference type="InterPro" id="IPR003593">
    <property type="entry name" value="AAA+_ATPase"/>
</dbReference>
<sequence length="614" mass="66685">MAVRASMMMAEPGAGSGNRAEETGITLEHVSVCAGDKGRGQRAEPLLQDIHCHIAAGSITLIAGAAGSGKTTLLQTIAGLTPLSRGAVRYGADSLWMEGGRLHPLHASIGIVFQYPERQLFAESIEKEFRYSLRPYRLSKTVQGERIQRALARMGLPEGILKESFLTLSEGQKRKAALATTLAAEPRWLLLDEPTAGIDPQGIAPLIDCMLEQKAAGGGIVVVSHDLDTFLPIADRLLVLHGGALAAEGTPQELLANPRLWLETGIGLPSALHLTVLLRENGIDCDRIPLTAEEMADRIVERKERAVHPLQAGPTPAAATDGNSAGRSLAFARAESSSPLKAAGPAAKQARTASRGTTARVAAARIVRDLHPIAKWLIYVLLSAAVLMQHSWAGIGAAGLITGGLVMLSGVAYRSLRRPIKPFLYFIVLSVAISGIGITLAPDSWRLERIYFSTEAAAETAGLLIRFLFVMIMGVLLAVTTGLKGMQAAMEQALSFLERLRIPAAPFAFAATMLMRFLPRLFQEMDRMAIIVQARGKFQTRRGALRLRELPVFLIPFLLSMMKYAEDLSLTLESRGYQMKRWRRAGSVPLPWTRREWIGVAAGILLFAVFYMWH</sequence>
<evidence type="ECO:0000256" key="12">
    <source>
        <dbReference type="SAM" id="Phobius"/>
    </source>
</evidence>
<evidence type="ECO:0000313" key="14">
    <source>
        <dbReference type="EMBL" id="MBW7473153.1"/>
    </source>
</evidence>
<dbReference type="InterPro" id="IPR050095">
    <property type="entry name" value="ECF_ABC_transporter_ATP-bd"/>
</dbReference>
<evidence type="ECO:0000256" key="2">
    <source>
        <dbReference type="ARBA" id="ARBA00005417"/>
    </source>
</evidence>
<protein>
    <submittedName>
        <fullName evidence="14">ATP-binding cassette domain-containing protein</fullName>
    </submittedName>
</protein>
<dbReference type="Pfam" id="PF00005">
    <property type="entry name" value="ABC_tran"/>
    <property type="match status" value="1"/>
</dbReference>
<evidence type="ECO:0000256" key="9">
    <source>
        <dbReference type="ARBA" id="ARBA00022989"/>
    </source>
</evidence>
<dbReference type="Proteomes" id="UP000812277">
    <property type="component" value="Unassembled WGS sequence"/>
</dbReference>